<evidence type="ECO:0000256" key="2">
    <source>
        <dbReference type="ARBA" id="ARBA00022605"/>
    </source>
</evidence>
<keyword evidence="2" id="KW-0028">Amino-acid biosynthesis</keyword>
<organism evidence="6 7">
    <name type="scientific">Algoriphagus faecimaris</name>
    <dbReference type="NCBI Taxonomy" id="686796"/>
    <lineage>
        <taxon>Bacteria</taxon>
        <taxon>Pseudomonadati</taxon>
        <taxon>Bacteroidota</taxon>
        <taxon>Cytophagia</taxon>
        <taxon>Cytophagales</taxon>
        <taxon>Cyclobacteriaceae</taxon>
        <taxon>Algoriphagus</taxon>
    </lineage>
</organism>
<dbReference type="AlphaFoldDB" id="A0A1G6PB18"/>
<dbReference type="RefSeq" id="WP_087938006.1">
    <property type="nucleotide sequence ID" value="NZ_FNAC01000005.1"/>
</dbReference>
<name>A0A1G6PB18_9BACT</name>
<dbReference type="OrthoDB" id="9801456at2"/>
<dbReference type="GO" id="GO:0005737">
    <property type="term" value="C:cytoplasm"/>
    <property type="evidence" value="ECO:0007669"/>
    <property type="project" value="InterPro"/>
</dbReference>
<protein>
    <recommendedName>
        <fullName evidence="1">Serine acetyltransferase</fullName>
    </recommendedName>
</protein>
<dbReference type="GO" id="GO:0006535">
    <property type="term" value="P:cysteine biosynthetic process from serine"/>
    <property type="evidence" value="ECO:0007669"/>
    <property type="project" value="InterPro"/>
</dbReference>
<dbReference type="CDD" id="cd03354">
    <property type="entry name" value="LbH_SAT"/>
    <property type="match status" value="1"/>
</dbReference>
<dbReference type="InterPro" id="IPR045304">
    <property type="entry name" value="LbH_SAT"/>
</dbReference>
<dbReference type="InterPro" id="IPR042122">
    <property type="entry name" value="Ser_AcTrfase_N_sf"/>
</dbReference>
<evidence type="ECO:0000313" key="6">
    <source>
        <dbReference type="EMBL" id="SDC76617.1"/>
    </source>
</evidence>
<dbReference type="GO" id="GO:0009001">
    <property type="term" value="F:serine O-acetyltransferase activity"/>
    <property type="evidence" value="ECO:0007669"/>
    <property type="project" value="InterPro"/>
</dbReference>
<accession>A0A1G6PB18</accession>
<keyword evidence="4" id="KW-0012">Acyltransferase</keyword>
<dbReference type="STRING" id="686796.SAMN04488104_1005113"/>
<feature type="domain" description="Serine acetyltransferase N-terminal" evidence="5">
    <location>
        <begin position="57"/>
        <end position="125"/>
    </location>
</feature>
<evidence type="ECO:0000256" key="4">
    <source>
        <dbReference type="ARBA" id="ARBA00023315"/>
    </source>
</evidence>
<dbReference type="InterPro" id="IPR011004">
    <property type="entry name" value="Trimer_LpxA-like_sf"/>
</dbReference>
<keyword evidence="3 6" id="KW-0808">Transferase</keyword>
<evidence type="ECO:0000313" key="7">
    <source>
        <dbReference type="Proteomes" id="UP000199060"/>
    </source>
</evidence>
<dbReference type="Proteomes" id="UP000199060">
    <property type="component" value="Unassembled WGS sequence"/>
</dbReference>
<evidence type="ECO:0000259" key="5">
    <source>
        <dbReference type="Pfam" id="PF06426"/>
    </source>
</evidence>
<dbReference type="InterPro" id="IPR010493">
    <property type="entry name" value="Ser_AcTrfase_N"/>
</dbReference>
<dbReference type="UniPathway" id="UPA00136">
    <property type="reaction ID" value="UER00199"/>
</dbReference>
<sequence>MDSLIKKIYQAHQECSDCPSPQVVQQFFEGLLGLLFPEHSVQKVKEETELRIRMDELKERLSKILERNTHLHGQNGRQLSSQFFTNLERVYDWINQDVDAMYAGDPAAKSRTEILRSYPGFYAIAAYRIAHELHILGIKLIPRMITEIAHSRTGVDIHPGAKIGQNFCIDHGTGVVIGETTIIGNHVKVYQGVTLGALSVDKADADSKRHPTIEDHVVIYAGATILGGRTVIGRGSTIGGNVWLTKSVAPGSKVYYQAQMHHADSEVTDLYIFKNEEDKTQ</sequence>
<dbReference type="Pfam" id="PF06426">
    <property type="entry name" value="SATase_N"/>
    <property type="match status" value="1"/>
</dbReference>
<dbReference type="SUPFAM" id="SSF51161">
    <property type="entry name" value="Trimeric LpxA-like enzymes"/>
    <property type="match status" value="1"/>
</dbReference>
<dbReference type="EMBL" id="FNAC01000005">
    <property type="protein sequence ID" value="SDC76617.1"/>
    <property type="molecule type" value="Genomic_DNA"/>
</dbReference>
<dbReference type="PANTHER" id="PTHR42811">
    <property type="entry name" value="SERINE ACETYLTRANSFERASE"/>
    <property type="match status" value="1"/>
</dbReference>
<proteinExistence type="predicted"/>
<dbReference type="Gene3D" id="1.10.3130.10">
    <property type="entry name" value="serine acetyltransferase, domain 1"/>
    <property type="match status" value="1"/>
</dbReference>
<evidence type="ECO:0000256" key="3">
    <source>
        <dbReference type="ARBA" id="ARBA00022679"/>
    </source>
</evidence>
<evidence type="ECO:0000256" key="1">
    <source>
        <dbReference type="ARBA" id="ARBA00018522"/>
    </source>
</evidence>
<reference evidence="7" key="1">
    <citation type="submission" date="2016-10" db="EMBL/GenBank/DDBJ databases">
        <authorList>
            <person name="Varghese N."/>
            <person name="Submissions S."/>
        </authorList>
    </citation>
    <scope>NUCLEOTIDE SEQUENCE [LARGE SCALE GENOMIC DNA]</scope>
    <source>
        <strain evidence="7">DSM 23095</strain>
    </source>
</reference>
<gene>
    <name evidence="6" type="ORF">SAMN04488104_1005113</name>
</gene>
<keyword evidence="7" id="KW-1185">Reference proteome</keyword>
<dbReference type="Gene3D" id="2.160.10.10">
    <property type="entry name" value="Hexapeptide repeat proteins"/>
    <property type="match status" value="1"/>
</dbReference>